<gene>
    <name evidence="1" type="ORF">GXX48_13355</name>
</gene>
<protein>
    <submittedName>
        <fullName evidence="1">Uncharacterized protein</fullName>
    </submittedName>
</protein>
<dbReference type="AlphaFoldDB" id="A0A7V6PCR9"/>
<organism evidence="1 2">
    <name type="scientific">Brucella intermedia</name>
    <dbReference type="NCBI Taxonomy" id="94625"/>
    <lineage>
        <taxon>Bacteria</taxon>
        <taxon>Pseudomonadati</taxon>
        <taxon>Pseudomonadota</taxon>
        <taxon>Alphaproteobacteria</taxon>
        <taxon>Hyphomicrobiales</taxon>
        <taxon>Brucellaceae</taxon>
        <taxon>Brucella/Ochrobactrum group</taxon>
        <taxon>Brucella</taxon>
    </lineage>
</organism>
<evidence type="ECO:0000313" key="1">
    <source>
        <dbReference type="EMBL" id="HHV68614.1"/>
    </source>
</evidence>
<comment type="caution">
    <text evidence="1">The sequence shown here is derived from an EMBL/GenBank/DDBJ whole genome shotgun (WGS) entry which is preliminary data.</text>
</comment>
<dbReference type="EMBL" id="DUMN01000375">
    <property type="protein sequence ID" value="HHV68614.1"/>
    <property type="molecule type" value="Genomic_DNA"/>
</dbReference>
<name>A0A7V6PCR9_9HYPH</name>
<evidence type="ECO:0000313" key="2">
    <source>
        <dbReference type="Proteomes" id="UP000551563"/>
    </source>
</evidence>
<sequence>MTRTANVSDPADENIRTAFALSDPSRLSSDGRLCVGNLLVRNGRAEEVLDYIDGVDAGVHA</sequence>
<accession>A0A7V6PCR9</accession>
<reference evidence="1 2" key="1">
    <citation type="journal article" date="2020" name="Biotechnol. Biofuels">
        <title>New insights from the biogas microbiome by comprehensive genome-resolved metagenomics of nearly 1600 species originating from multiple anaerobic digesters.</title>
        <authorList>
            <person name="Campanaro S."/>
            <person name="Treu L."/>
            <person name="Rodriguez-R L.M."/>
            <person name="Kovalovszki A."/>
            <person name="Ziels R.M."/>
            <person name="Maus I."/>
            <person name="Zhu X."/>
            <person name="Kougias P.G."/>
            <person name="Basile A."/>
            <person name="Luo G."/>
            <person name="Schluter A."/>
            <person name="Konstantinidis K.T."/>
            <person name="Angelidaki I."/>
        </authorList>
    </citation>
    <scope>NUCLEOTIDE SEQUENCE [LARGE SCALE GENOMIC DNA]</scope>
    <source>
        <strain evidence="1">AS04akNAM_66</strain>
    </source>
</reference>
<dbReference type="Proteomes" id="UP000551563">
    <property type="component" value="Unassembled WGS sequence"/>
</dbReference>
<proteinExistence type="predicted"/>